<dbReference type="InterPro" id="IPR015422">
    <property type="entry name" value="PyrdxlP-dep_Trfase_small"/>
</dbReference>
<comment type="cofactor">
    <cofactor evidence="1 6">
        <name>pyridoxal 5'-phosphate</name>
        <dbReference type="ChEBI" id="CHEBI:597326"/>
    </cofactor>
</comment>
<dbReference type="InterPro" id="IPR015421">
    <property type="entry name" value="PyrdxlP-dep_Trfase_major"/>
</dbReference>
<dbReference type="PANTHER" id="PTHR46383">
    <property type="entry name" value="ASPARTATE AMINOTRANSFERASE"/>
    <property type="match status" value="1"/>
</dbReference>
<organism evidence="8 9">
    <name type="scientific">Paenibacillus physcomitrellae</name>
    <dbReference type="NCBI Taxonomy" id="1619311"/>
    <lineage>
        <taxon>Bacteria</taxon>
        <taxon>Bacillati</taxon>
        <taxon>Bacillota</taxon>
        <taxon>Bacilli</taxon>
        <taxon>Bacillales</taxon>
        <taxon>Paenibacillaceae</taxon>
        <taxon>Paenibacillus</taxon>
    </lineage>
</organism>
<dbReference type="Gene3D" id="3.90.1150.10">
    <property type="entry name" value="Aspartate Aminotransferase, domain 1"/>
    <property type="match status" value="1"/>
</dbReference>
<dbReference type="EC" id="2.6.1.-" evidence="6"/>
<dbReference type="InterPro" id="IPR050596">
    <property type="entry name" value="AspAT/PAT-like"/>
</dbReference>
<evidence type="ECO:0000313" key="8">
    <source>
        <dbReference type="EMBL" id="GGA32998.1"/>
    </source>
</evidence>
<keyword evidence="4 6" id="KW-0808">Transferase</keyword>
<comment type="similarity">
    <text evidence="2 6">Belongs to the class-I pyridoxal-phosphate-dependent aminotransferase family.</text>
</comment>
<dbReference type="PROSITE" id="PS00105">
    <property type="entry name" value="AA_TRANSFER_CLASS_1"/>
    <property type="match status" value="1"/>
</dbReference>
<evidence type="ECO:0000256" key="4">
    <source>
        <dbReference type="ARBA" id="ARBA00022679"/>
    </source>
</evidence>
<dbReference type="NCBIfam" id="NF005817">
    <property type="entry name" value="PRK07683.1"/>
    <property type="match status" value="1"/>
</dbReference>
<dbReference type="CDD" id="cd00609">
    <property type="entry name" value="AAT_like"/>
    <property type="match status" value="1"/>
</dbReference>
<protein>
    <recommendedName>
        <fullName evidence="6">Aminotransferase</fullName>
        <ecNumber evidence="6">2.6.1.-</ecNumber>
    </recommendedName>
</protein>
<keyword evidence="5" id="KW-0663">Pyridoxal phosphate</keyword>
<evidence type="ECO:0000256" key="3">
    <source>
        <dbReference type="ARBA" id="ARBA00022576"/>
    </source>
</evidence>
<dbReference type="PANTHER" id="PTHR46383:SF4">
    <property type="entry name" value="AMINOTRANSFERASE"/>
    <property type="match status" value="1"/>
</dbReference>
<dbReference type="Pfam" id="PF00155">
    <property type="entry name" value="Aminotran_1_2"/>
    <property type="match status" value="1"/>
</dbReference>
<proteinExistence type="inferred from homology"/>
<evidence type="ECO:0000256" key="1">
    <source>
        <dbReference type="ARBA" id="ARBA00001933"/>
    </source>
</evidence>
<dbReference type="InterPro" id="IPR015424">
    <property type="entry name" value="PyrdxlP-dep_Trfase"/>
</dbReference>
<gene>
    <name evidence="8" type="primary">patA</name>
    <name evidence="8" type="ORF">GCM10010917_17640</name>
</gene>
<dbReference type="Proteomes" id="UP000609323">
    <property type="component" value="Unassembled WGS sequence"/>
</dbReference>
<dbReference type="GO" id="GO:0008483">
    <property type="term" value="F:transaminase activity"/>
    <property type="evidence" value="ECO:0007669"/>
    <property type="project" value="UniProtKB-KW"/>
</dbReference>
<evidence type="ECO:0000259" key="7">
    <source>
        <dbReference type="Pfam" id="PF00155"/>
    </source>
</evidence>
<dbReference type="SUPFAM" id="SSF53383">
    <property type="entry name" value="PLP-dependent transferases"/>
    <property type="match status" value="1"/>
</dbReference>
<feature type="domain" description="Aminotransferase class I/classII large" evidence="7">
    <location>
        <begin position="62"/>
        <end position="408"/>
    </location>
</feature>
<keyword evidence="3 6" id="KW-0032">Aminotransferase</keyword>
<sequence length="418" mass="45992">MPVPIPISSLLLYTSHRDFFDYGQRQVPKELMEHLINANVRDIQISGIRQIANKVAEYPGALSLTIGQPDFPTPAHIIEAAKQALDEGRTVYTPNAGLPALREAAADFLRRKYGLSYNGADEVIVTNGASEALDIALRTLLSPGDEVILQGPIYPGYEPLIRLSGGVPVYVDTRSTGFKMTADLIAAKLTPRTKIVVLGYPSNPTGRVLAREELQEIAALLAEQEVFVISDEIYSELIYEGGHHSIAAMNGMRGKTVVINGLSKSHSMTGWRIGFTFAPAEITKHMIKVHQYNVTCASSVSQYAALEALTNGYDDALPMREAYRERRDYVYDRLTAMGLPLVKPEGAFYLFVSVEKFGLKSMDFALRLLDEAGVAVVPGSAFSEYGEGYIRISYAYAQEALERALDRLEGFVGKLEQD</sequence>
<comment type="caution">
    <text evidence="8">The sequence shown here is derived from an EMBL/GenBank/DDBJ whole genome shotgun (WGS) entry which is preliminary data.</text>
</comment>
<dbReference type="InterPro" id="IPR004839">
    <property type="entry name" value="Aminotransferase_I/II_large"/>
</dbReference>
<evidence type="ECO:0000256" key="2">
    <source>
        <dbReference type="ARBA" id="ARBA00007441"/>
    </source>
</evidence>
<dbReference type="EMBL" id="BMHF01000005">
    <property type="protein sequence ID" value="GGA32998.1"/>
    <property type="molecule type" value="Genomic_DNA"/>
</dbReference>
<name>A0ABQ1FYF1_9BACL</name>
<reference evidence="9" key="1">
    <citation type="journal article" date="2019" name="Int. J. Syst. Evol. Microbiol.">
        <title>The Global Catalogue of Microorganisms (GCM) 10K type strain sequencing project: providing services to taxonomists for standard genome sequencing and annotation.</title>
        <authorList>
            <consortium name="The Broad Institute Genomics Platform"/>
            <consortium name="The Broad Institute Genome Sequencing Center for Infectious Disease"/>
            <person name="Wu L."/>
            <person name="Ma J."/>
        </authorList>
    </citation>
    <scope>NUCLEOTIDE SEQUENCE [LARGE SCALE GENOMIC DNA]</scope>
    <source>
        <strain evidence="9">CGMCC 1.15044</strain>
    </source>
</reference>
<accession>A0ABQ1FYF1</accession>
<dbReference type="Gene3D" id="3.40.640.10">
    <property type="entry name" value="Type I PLP-dependent aspartate aminotransferase-like (Major domain)"/>
    <property type="match status" value="1"/>
</dbReference>
<evidence type="ECO:0000256" key="5">
    <source>
        <dbReference type="ARBA" id="ARBA00022898"/>
    </source>
</evidence>
<keyword evidence="9" id="KW-1185">Reference proteome</keyword>
<evidence type="ECO:0000256" key="6">
    <source>
        <dbReference type="RuleBase" id="RU000481"/>
    </source>
</evidence>
<evidence type="ECO:0000313" key="9">
    <source>
        <dbReference type="Proteomes" id="UP000609323"/>
    </source>
</evidence>
<dbReference type="InterPro" id="IPR004838">
    <property type="entry name" value="NHTrfase_class1_PyrdxlP-BS"/>
</dbReference>